<accession>A0A0E9XEG9</accession>
<dbReference type="AlphaFoldDB" id="A0A0E9XEG9"/>
<sequence>MSQNSFCAAPNLQHNIHHAIWKKFVKEKSLCTVTRRNLAGPAIQIVLPLLSLGTLLLTSITQLPSS</sequence>
<reference evidence="2" key="2">
    <citation type="journal article" date="2015" name="Fish Shellfish Immunol.">
        <title>Early steps in the European eel (Anguilla anguilla)-Vibrio vulnificus interaction in the gills: Role of the RtxA13 toxin.</title>
        <authorList>
            <person name="Callol A."/>
            <person name="Pajuelo D."/>
            <person name="Ebbesson L."/>
            <person name="Teles M."/>
            <person name="MacKenzie S."/>
            <person name="Amaro C."/>
        </authorList>
    </citation>
    <scope>NUCLEOTIDE SEQUENCE</scope>
</reference>
<feature type="transmembrane region" description="Helical" evidence="1">
    <location>
        <begin position="38"/>
        <end position="60"/>
    </location>
</feature>
<evidence type="ECO:0000313" key="2">
    <source>
        <dbReference type="EMBL" id="JAI01148.1"/>
    </source>
</evidence>
<dbReference type="EMBL" id="GBXM01007430">
    <property type="protein sequence ID" value="JAI01148.1"/>
    <property type="molecule type" value="Transcribed_RNA"/>
</dbReference>
<keyword evidence="1" id="KW-0472">Membrane</keyword>
<organism evidence="2">
    <name type="scientific">Anguilla anguilla</name>
    <name type="common">European freshwater eel</name>
    <name type="synonym">Muraena anguilla</name>
    <dbReference type="NCBI Taxonomy" id="7936"/>
    <lineage>
        <taxon>Eukaryota</taxon>
        <taxon>Metazoa</taxon>
        <taxon>Chordata</taxon>
        <taxon>Craniata</taxon>
        <taxon>Vertebrata</taxon>
        <taxon>Euteleostomi</taxon>
        <taxon>Actinopterygii</taxon>
        <taxon>Neopterygii</taxon>
        <taxon>Teleostei</taxon>
        <taxon>Anguilliformes</taxon>
        <taxon>Anguillidae</taxon>
        <taxon>Anguilla</taxon>
    </lineage>
</organism>
<reference evidence="2" key="1">
    <citation type="submission" date="2014-11" db="EMBL/GenBank/DDBJ databases">
        <authorList>
            <person name="Amaro Gonzalez C."/>
        </authorList>
    </citation>
    <scope>NUCLEOTIDE SEQUENCE</scope>
</reference>
<keyword evidence="1" id="KW-1133">Transmembrane helix</keyword>
<proteinExistence type="predicted"/>
<evidence type="ECO:0000256" key="1">
    <source>
        <dbReference type="SAM" id="Phobius"/>
    </source>
</evidence>
<keyword evidence="1" id="KW-0812">Transmembrane</keyword>
<protein>
    <submittedName>
        <fullName evidence="2">Uncharacterized protein</fullName>
    </submittedName>
</protein>
<name>A0A0E9XEG9_ANGAN</name>